<proteinExistence type="predicted"/>
<protein>
    <submittedName>
        <fullName evidence="3">Cytoskeleton protein RodZ</fullName>
    </submittedName>
</protein>
<evidence type="ECO:0000313" key="4">
    <source>
        <dbReference type="Proteomes" id="UP000615755"/>
    </source>
</evidence>
<keyword evidence="1" id="KW-0812">Transmembrane</keyword>
<keyword evidence="1" id="KW-0472">Membrane</keyword>
<feature type="domain" description="HTH cro/C1-type" evidence="2">
    <location>
        <begin position="19"/>
        <end position="50"/>
    </location>
</feature>
<accession>A0ABR9E972</accession>
<dbReference type="Pfam" id="PF13464">
    <property type="entry name" value="RodZ_C"/>
    <property type="match status" value="1"/>
</dbReference>
<sequence>MNQELTEQQDVPPTLGYTLQVAREAAGFSIEEIAERLKLSPQQINQLERDDYDKLGPLTFIRGYLKSYCAILQLPAKETMGLFKSPEKQAVSKKMQSFSRRTEKEASDNRLMIISYVILIVTLGASGLWWWQSTDATSQLDIKNTEPALENTEATTAMRADGHIDGSINEQINEDVDEKRVEVQNQAEAVLESRENSGEADIVSDDIVLETQNMSLNTVVDPKASTTEEQALPEGVSTIVMRFSDDCWVEIFDATQERVAFGIKKAGYTMTVQGKAPFAVILNKHLMVDVELDGQRVDLTSLPKNRLAKFKLPLVE</sequence>
<name>A0ABR9E972_9GAMM</name>
<dbReference type="InterPro" id="IPR050400">
    <property type="entry name" value="Bact_Cytoskel_RodZ"/>
</dbReference>
<dbReference type="PANTHER" id="PTHR34475:SF1">
    <property type="entry name" value="CYTOSKELETON PROTEIN RODZ"/>
    <property type="match status" value="1"/>
</dbReference>
<dbReference type="Gene3D" id="1.10.260.40">
    <property type="entry name" value="lambda repressor-like DNA-binding domains"/>
    <property type="match status" value="1"/>
</dbReference>
<comment type="caution">
    <text evidence="3">The sequence shown here is derived from an EMBL/GenBank/DDBJ whole genome shotgun (WGS) entry which is preliminary data.</text>
</comment>
<keyword evidence="1" id="KW-1133">Transmembrane helix</keyword>
<organism evidence="3 4">
    <name type="scientific">Pseudoalteromonas aurantia 208</name>
    <dbReference type="NCBI Taxonomy" id="1314867"/>
    <lineage>
        <taxon>Bacteria</taxon>
        <taxon>Pseudomonadati</taxon>
        <taxon>Pseudomonadota</taxon>
        <taxon>Gammaproteobacteria</taxon>
        <taxon>Alteromonadales</taxon>
        <taxon>Pseudoalteromonadaceae</taxon>
        <taxon>Pseudoalteromonas</taxon>
    </lineage>
</organism>
<dbReference type="PROSITE" id="PS50943">
    <property type="entry name" value="HTH_CROC1"/>
    <property type="match status" value="1"/>
</dbReference>
<dbReference type="InterPro" id="IPR025194">
    <property type="entry name" value="RodZ-like_C"/>
</dbReference>
<evidence type="ECO:0000256" key="1">
    <source>
        <dbReference type="SAM" id="Phobius"/>
    </source>
</evidence>
<dbReference type="SMART" id="SM00530">
    <property type="entry name" value="HTH_XRE"/>
    <property type="match status" value="1"/>
</dbReference>
<dbReference type="Proteomes" id="UP000615755">
    <property type="component" value="Unassembled WGS sequence"/>
</dbReference>
<dbReference type="Pfam" id="PF13413">
    <property type="entry name" value="HTH_25"/>
    <property type="match status" value="1"/>
</dbReference>
<gene>
    <name evidence="3" type="primary">rodZ</name>
    <name evidence="3" type="ORF">PAUR_a3319</name>
</gene>
<dbReference type="CDD" id="cd00093">
    <property type="entry name" value="HTH_XRE"/>
    <property type="match status" value="1"/>
</dbReference>
<dbReference type="RefSeq" id="WP_192505890.1">
    <property type="nucleotide sequence ID" value="NZ_AQGV01000009.1"/>
</dbReference>
<dbReference type="SUPFAM" id="SSF47413">
    <property type="entry name" value="lambda repressor-like DNA-binding domains"/>
    <property type="match status" value="1"/>
</dbReference>
<evidence type="ECO:0000313" key="3">
    <source>
        <dbReference type="EMBL" id="MBE0366333.1"/>
    </source>
</evidence>
<keyword evidence="4" id="KW-1185">Reference proteome</keyword>
<dbReference type="EMBL" id="AQGV01000009">
    <property type="protein sequence ID" value="MBE0366333.1"/>
    <property type="molecule type" value="Genomic_DNA"/>
</dbReference>
<reference evidence="3 4" key="1">
    <citation type="submission" date="2015-03" db="EMBL/GenBank/DDBJ databases">
        <title>Genome sequence of Pseudoalteromonas aurantia.</title>
        <authorList>
            <person name="Xie B.-B."/>
            <person name="Rong J.-C."/>
            <person name="Qin Q.-L."/>
            <person name="Zhang Y.-Z."/>
        </authorList>
    </citation>
    <scope>NUCLEOTIDE SEQUENCE [LARGE SCALE GENOMIC DNA]</scope>
    <source>
        <strain evidence="3 4">208</strain>
    </source>
</reference>
<dbReference type="InterPro" id="IPR001387">
    <property type="entry name" value="Cro/C1-type_HTH"/>
</dbReference>
<feature type="transmembrane region" description="Helical" evidence="1">
    <location>
        <begin position="111"/>
        <end position="131"/>
    </location>
</feature>
<dbReference type="PANTHER" id="PTHR34475">
    <property type="match status" value="1"/>
</dbReference>
<evidence type="ECO:0000259" key="2">
    <source>
        <dbReference type="PROSITE" id="PS50943"/>
    </source>
</evidence>
<dbReference type="InterPro" id="IPR010982">
    <property type="entry name" value="Lambda_DNA-bd_dom_sf"/>
</dbReference>